<proteinExistence type="predicted"/>
<organism evidence="2 3">
    <name type="scientific">Pedobacter alpinus</name>
    <dbReference type="NCBI Taxonomy" id="1590643"/>
    <lineage>
        <taxon>Bacteria</taxon>
        <taxon>Pseudomonadati</taxon>
        <taxon>Bacteroidota</taxon>
        <taxon>Sphingobacteriia</taxon>
        <taxon>Sphingobacteriales</taxon>
        <taxon>Sphingobacteriaceae</taxon>
        <taxon>Pedobacter</taxon>
    </lineage>
</organism>
<reference evidence="3" key="1">
    <citation type="journal article" date="2019" name="Int. J. Syst. Evol. Microbiol.">
        <title>The Global Catalogue of Microorganisms (GCM) 10K type strain sequencing project: providing services to taxonomists for standard genome sequencing and annotation.</title>
        <authorList>
            <consortium name="The Broad Institute Genomics Platform"/>
            <consortium name="The Broad Institute Genome Sequencing Center for Infectious Disease"/>
            <person name="Wu L."/>
            <person name="Ma J."/>
        </authorList>
    </citation>
    <scope>NUCLEOTIDE SEQUENCE [LARGE SCALE GENOMIC DNA]</scope>
    <source>
        <strain evidence="3">KCTC 42456</strain>
    </source>
</reference>
<evidence type="ECO:0000313" key="3">
    <source>
        <dbReference type="Proteomes" id="UP001597546"/>
    </source>
</evidence>
<feature type="chain" id="PRO_5046559013" evidence="1">
    <location>
        <begin position="22"/>
        <end position="145"/>
    </location>
</feature>
<dbReference type="Proteomes" id="UP001597546">
    <property type="component" value="Unassembled WGS sequence"/>
</dbReference>
<keyword evidence="1" id="KW-0732">Signal</keyword>
<accession>A0ABW5TQQ2</accession>
<feature type="signal peptide" evidence="1">
    <location>
        <begin position="1"/>
        <end position="21"/>
    </location>
</feature>
<name>A0ABW5TQQ2_9SPHI</name>
<gene>
    <name evidence="2" type="ORF">ACFSSE_07700</name>
</gene>
<sequence length="145" mass="16721">MKKHIYLALTLFLFVGTSAKAAQFIERDTIENVSIEDEKIIFNDNLIGKFETKEQQSSDDKTKVINVLIYSTEGSLIAEYDVQLLNKEKKNTDSILSASVKTVKDKVNHNGSNFIDFHHKKTDKPKNEILQLSKVVKYLIEYKYF</sequence>
<evidence type="ECO:0000256" key="1">
    <source>
        <dbReference type="SAM" id="SignalP"/>
    </source>
</evidence>
<dbReference type="EMBL" id="JBHULV010000023">
    <property type="protein sequence ID" value="MFD2731587.1"/>
    <property type="molecule type" value="Genomic_DNA"/>
</dbReference>
<protein>
    <submittedName>
        <fullName evidence="2">Uncharacterized protein</fullName>
    </submittedName>
</protein>
<evidence type="ECO:0000313" key="2">
    <source>
        <dbReference type="EMBL" id="MFD2731587.1"/>
    </source>
</evidence>
<keyword evidence="3" id="KW-1185">Reference proteome</keyword>
<dbReference type="RefSeq" id="WP_379043229.1">
    <property type="nucleotide sequence ID" value="NZ_JBHSKW010000028.1"/>
</dbReference>
<comment type="caution">
    <text evidence="2">The sequence shown here is derived from an EMBL/GenBank/DDBJ whole genome shotgun (WGS) entry which is preliminary data.</text>
</comment>